<feature type="domain" description="MD-2-related lipid-recognition" evidence="2">
    <location>
        <begin position="8"/>
        <end position="77"/>
    </location>
</feature>
<dbReference type="Gene3D" id="2.60.40.770">
    <property type="match status" value="1"/>
</dbReference>
<dbReference type="InterPro" id="IPR003172">
    <property type="entry name" value="ML_dom"/>
</dbReference>
<dbReference type="AlphaFoldDB" id="A0A8H6Y0V3"/>
<organism evidence="3 4">
    <name type="scientific">Mycena venus</name>
    <dbReference type="NCBI Taxonomy" id="2733690"/>
    <lineage>
        <taxon>Eukaryota</taxon>
        <taxon>Fungi</taxon>
        <taxon>Dikarya</taxon>
        <taxon>Basidiomycota</taxon>
        <taxon>Agaricomycotina</taxon>
        <taxon>Agaricomycetes</taxon>
        <taxon>Agaricomycetidae</taxon>
        <taxon>Agaricales</taxon>
        <taxon>Marasmiineae</taxon>
        <taxon>Mycenaceae</taxon>
        <taxon>Mycena</taxon>
    </lineage>
</organism>
<gene>
    <name evidence="3" type="ORF">MVEN_01290000</name>
</gene>
<evidence type="ECO:0000313" key="4">
    <source>
        <dbReference type="Proteomes" id="UP000620124"/>
    </source>
</evidence>
<dbReference type="Proteomes" id="UP000620124">
    <property type="component" value="Unassembled WGS sequence"/>
</dbReference>
<reference evidence="3" key="1">
    <citation type="submission" date="2020-05" db="EMBL/GenBank/DDBJ databases">
        <title>Mycena genomes resolve the evolution of fungal bioluminescence.</title>
        <authorList>
            <person name="Tsai I.J."/>
        </authorList>
    </citation>
    <scope>NUCLEOTIDE SEQUENCE</scope>
    <source>
        <strain evidence="3">CCC161011</strain>
    </source>
</reference>
<evidence type="ECO:0000259" key="2">
    <source>
        <dbReference type="Pfam" id="PF02221"/>
    </source>
</evidence>
<dbReference type="EMBL" id="JACAZI010000010">
    <property type="protein sequence ID" value="KAF7349894.1"/>
    <property type="molecule type" value="Genomic_DNA"/>
</dbReference>
<keyword evidence="4" id="KW-1185">Reference proteome</keyword>
<sequence length="80" mass="8900">MHPTGLEIKLLDKTFDICEEARNANATVSCPVQPGAYSIVQTVELPKEVPKLKYVINVRGYTVDEDAMACVDLTVQFKPF</sequence>
<dbReference type="SUPFAM" id="SSF81296">
    <property type="entry name" value="E set domains"/>
    <property type="match status" value="1"/>
</dbReference>
<name>A0A8H6Y0V3_9AGAR</name>
<dbReference type="OrthoDB" id="6409159at2759"/>
<protein>
    <recommendedName>
        <fullName evidence="1">Phosphatidylglycerol/phosphatidylinositol transfer protein</fullName>
    </recommendedName>
</protein>
<dbReference type="InterPro" id="IPR014756">
    <property type="entry name" value="Ig_E-set"/>
</dbReference>
<dbReference type="Pfam" id="PF02221">
    <property type="entry name" value="E1_DerP2_DerF2"/>
    <property type="match status" value="1"/>
</dbReference>
<comment type="caution">
    <text evidence="3">The sequence shown here is derived from an EMBL/GenBank/DDBJ whole genome shotgun (WGS) entry which is preliminary data.</text>
</comment>
<evidence type="ECO:0000256" key="1">
    <source>
        <dbReference type="ARBA" id="ARBA00016056"/>
    </source>
</evidence>
<evidence type="ECO:0000313" key="3">
    <source>
        <dbReference type="EMBL" id="KAF7349894.1"/>
    </source>
</evidence>
<proteinExistence type="predicted"/>
<accession>A0A8H6Y0V3</accession>